<comment type="subcellular location">
    <subcellularLocation>
        <location evidence="1">Cell membrane</location>
    </subcellularLocation>
</comment>
<organism evidence="9 10">
    <name type="scientific">Ensete ventricosum</name>
    <name type="common">Abyssinian banana</name>
    <name type="synonym">Musa ensete</name>
    <dbReference type="NCBI Taxonomy" id="4639"/>
    <lineage>
        <taxon>Eukaryota</taxon>
        <taxon>Viridiplantae</taxon>
        <taxon>Streptophyta</taxon>
        <taxon>Embryophyta</taxon>
        <taxon>Tracheophyta</taxon>
        <taxon>Spermatophyta</taxon>
        <taxon>Magnoliopsida</taxon>
        <taxon>Liliopsida</taxon>
        <taxon>Zingiberales</taxon>
        <taxon>Musaceae</taxon>
        <taxon>Ensete</taxon>
    </lineage>
</organism>
<evidence type="ECO:0000256" key="5">
    <source>
        <dbReference type="ARBA" id="ARBA00023136"/>
    </source>
</evidence>
<keyword evidence="10" id="KW-1185">Reference proteome</keyword>
<keyword evidence="6" id="KW-0927">Auxin signaling pathway</keyword>
<protein>
    <submittedName>
        <fullName evidence="9">Uncharacterized protein</fullName>
    </submittedName>
</protein>
<feature type="coiled-coil region" evidence="7">
    <location>
        <begin position="289"/>
        <end position="323"/>
    </location>
</feature>
<dbReference type="Proteomes" id="UP001222027">
    <property type="component" value="Unassembled WGS sequence"/>
</dbReference>
<keyword evidence="5" id="KW-0472">Membrane</keyword>
<evidence type="ECO:0000256" key="7">
    <source>
        <dbReference type="SAM" id="Coils"/>
    </source>
</evidence>
<comment type="caution">
    <text evidence="9">The sequence shown here is derived from an EMBL/GenBank/DDBJ whole genome shotgun (WGS) entry which is preliminary data.</text>
</comment>
<comment type="similarity">
    <text evidence="2">Belongs to the BIG GRAIN 1 (BG1) plant protein family.</text>
</comment>
<feature type="compositionally biased region" description="Basic and acidic residues" evidence="8">
    <location>
        <begin position="1"/>
        <end position="16"/>
    </location>
</feature>
<evidence type="ECO:0000313" key="10">
    <source>
        <dbReference type="Proteomes" id="UP001222027"/>
    </source>
</evidence>
<evidence type="ECO:0000256" key="1">
    <source>
        <dbReference type="ARBA" id="ARBA00004236"/>
    </source>
</evidence>
<dbReference type="PANTHER" id="PTHR33541:SF28">
    <property type="entry name" value="PROTEIN BIG GRAIN 1-LIKE A"/>
    <property type="match status" value="1"/>
</dbReference>
<keyword evidence="3" id="KW-0813">Transport</keyword>
<dbReference type="InterPro" id="IPR039621">
    <property type="entry name" value="BG1-like"/>
</dbReference>
<sequence length="363" mass="38486">MEMERWGKEGPRRGHENPSFSSTLLDAIYRSMDESDGCGEPNLSVPALASPRRPAPSYRSAAAVSGRAVTPPRRLPPISTSSSSDNSSYGGFSSSSEPESASSRRARFRPIRIGVMAPDRSPSLPRPPPPPIPQPAVHHSEKTKSGSIRSNRSDPGRPKAPASPGARLSRFLNALFSAAAKNPKKSKTSTLTVTVTAAAAVHVGDPACSTASSHSRPCLVKTPSSRRAPGPDDEGVKRSVRFHPVSVIVGEDLRPCGQKTVYAGDRAAGAGTEIRRRSFATEAAKGKARDDAKRRVEELLRRFEEEEDDMSDASSDLFELENLTVMGAAGGGGGGGGGYRHELPVYESTHPGTSRAISRGIVV</sequence>
<accession>A0AAV8RA62</accession>
<evidence type="ECO:0000256" key="3">
    <source>
        <dbReference type="ARBA" id="ARBA00022448"/>
    </source>
</evidence>
<name>A0AAV8RA62_ENSVE</name>
<keyword evidence="7" id="KW-0175">Coiled coil</keyword>
<dbReference type="EMBL" id="JAQQAF010000003">
    <property type="protein sequence ID" value="KAJ8498510.1"/>
    <property type="molecule type" value="Genomic_DNA"/>
</dbReference>
<dbReference type="AlphaFoldDB" id="A0AAV8RA62"/>
<evidence type="ECO:0000256" key="2">
    <source>
        <dbReference type="ARBA" id="ARBA00010067"/>
    </source>
</evidence>
<evidence type="ECO:0000256" key="8">
    <source>
        <dbReference type="SAM" id="MobiDB-lite"/>
    </source>
</evidence>
<feature type="region of interest" description="Disordered" evidence="8">
    <location>
        <begin position="1"/>
        <end position="167"/>
    </location>
</feature>
<feature type="compositionally biased region" description="Low complexity" evidence="8">
    <location>
        <begin position="44"/>
        <end position="103"/>
    </location>
</feature>
<evidence type="ECO:0000256" key="4">
    <source>
        <dbReference type="ARBA" id="ARBA00022475"/>
    </source>
</evidence>
<dbReference type="PANTHER" id="PTHR33541">
    <property type="entry name" value="PROTEIN BIG GRAIN 1-LIKE A-RELATED"/>
    <property type="match status" value="1"/>
</dbReference>
<feature type="compositionally biased region" description="Pro residues" evidence="8">
    <location>
        <begin position="124"/>
        <end position="134"/>
    </location>
</feature>
<feature type="region of interest" description="Disordered" evidence="8">
    <location>
        <begin position="206"/>
        <end position="237"/>
    </location>
</feature>
<evidence type="ECO:0000256" key="6">
    <source>
        <dbReference type="ARBA" id="ARBA00023294"/>
    </source>
</evidence>
<dbReference type="GO" id="GO:0005886">
    <property type="term" value="C:plasma membrane"/>
    <property type="evidence" value="ECO:0007669"/>
    <property type="project" value="UniProtKB-SubCell"/>
</dbReference>
<keyword evidence="4" id="KW-1003">Cell membrane</keyword>
<reference evidence="9 10" key="1">
    <citation type="submission" date="2022-12" db="EMBL/GenBank/DDBJ databases">
        <title>Chromosome-scale assembly of the Ensete ventricosum genome.</title>
        <authorList>
            <person name="Dussert Y."/>
            <person name="Stocks J."/>
            <person name="Wendawek A."/>
            <person name="Woldeyes F."/>
            <person name="Nichols R.A."/>
            <person name="Borrell J.S."/>
        </authorList>
    </citation>
    <scope>NUCLEOTIDE SEQUENCE [LARGE SCALE GENOMIC DNA]</scope>
    <source>
        <strain evidence="10">cv. Maze</strain>
        <tissue evidence="9">Seeds</tissue>
    </source>
</reference>
<proteinExistence type="inferred from homology"/>
<evidence type="ECO:0000313" key="9">
    <source>
        <dbReference type="EMBL" id="KAJ8498510.1"/>
    </source>
</evidence>
<gene>
    <name evidence="9" type="ORF">OPV22_009062</name>
</gene>
<dbReference type="GO" id="GO:0009734">
    <property type="term" value="P:auxin-activated signaling pathway"/>
    <property type="evidence" value="ECO:0007669"/>
    <property type="project" value="UniProtKB-KW"/>
</dbReference>